<organism evidence="2 3">
    <name type="scientific">Kutzneria kofuensis</name>
    <dbReference type="NCBI Taxonomy" id="103725"/>
    <lineage>
        <taxon>Bacteria</taxon>
        <taxon>Bacillati</taxon>
        <taxon>Actinomycetota</taxon>
        <taxon>Actinomycetes</taxon>
        <taxon>Pseudonocardiales</taxon>
        <taxon>Pseudonocardiaceae</taxon>
        <taxon>Kutzneria</taxon>
    </lineage>
</organism>
<dbReference type="PANTHER" id="PTHR43162:SF1">
    <property type="entry name" value="PRESTALK A DIFFERENTIATION PROTEIN A"/>
    <property type="match status" value="1"/>
</dbReference>
<accession>A0A7W9KQJ3</accession>
<dbReference type="InterPro" id="IPR016040">
    <property type="entry name" value="NAD(P)-bd_dom"/>
</dbReference>
<dbReference type="RefSeq" id="WP_184869293.1">
    <property type="nucleotide sequence ID" value="NZ_BAAAWY010000004.1"/>
</dbReference>
<dbReference type="AlphaFoldDB" id="A0A7W9KQJ3"/>
<gene>
    <name evidence="2" type="ORF">BJ998_008044</name>
</gene>
<dbReference type="Gene3D" id="3.90.25.10">
    <property type="entry name" value="UDP-galactose 4-epimerase, domain 1"/>
    <property type="match status" value="1"/>
</dbReference>
<proteinExistence type="predicted"/>
<dbReference type="PANTHER" id="PTHR43162">
    <property type="match status" value="1"/>
</dbReference>
<evidence type="ECO:0000313" key="2">
    <source>
        <dbReference type="EMBL" id="MBB5896785.1"/>
    </source>
</evidence>
<dbReference type="InterPro" id="IPR036291">
    <property type="entry name" value="NAD(P)-bd_dom_sf"/>
</dbReference>
<reference evidence="2 3" key="1">
    <citation type="submission" date="2020-08" db="EMBL/GenBank/DDBJ databases">
        <title>Sequencing the genomes of 1000 actinobacteria strains.</title>
        <authorList>
            <person name="Klenk H.-P."/>
        </authorList>
    </citation>
    <scope>NUCLEOTIDE SEQUENCE [LARGE SCALE GENOMIC DNA]</scope>
    <source>
        <strain evidence="2 3">DSM 43851</strain>
    </source>
</reference>
<name>A0A7W9KQJ3_9PSEU</name>
<feature type="domain" description="NAD(P)-binding" evidence="1">
    <location>
        <begin position="6"/>
        <end position="176"/>
    </location>
</feature>
<keyword evidence="3" id="KW-1185">Reference proteome</keyword>
<dbReference type="Pfam" id="PF13460">
    <property type="entry name" value="NAD_binding_10"/>
    <property type="match status" value="1"/>
</dbReference>
<evidence type="ECO:0000259" key="1">
    <source>
        <dbReference type="Pfam" id="PF13460"/>
    </source>
</evidence>
<evidence type="ECO:0000313" key="3">
    <source>
        <dbReference type="Proteomes" id="UP000585638"/>
    </source>
</evidence>
<comment type="caution">
    <text evidence="2">The sequence shown here is derived from an EMBL/GenBank/DDBJ whole genome shotgun (WGS) entry which is preliminary data.</text>
</comment>
<dbReference type="InterPro" id="IPR051604">
    <property type="entry name" value="Ergot_Alk_Oxidoreductase"/>
</dbReference>
<protein>
    <submittedName>
        <fullName evidence="2">Uncharacterized protein YbjT (DUF2867 family)</fullName>
    </submittedName>
</protein>
<dbReference type="SUPFAM" id="SSF51735">
    <property type="entry name" value="NAD(P)-binding Rossmann-fold domains"/>
    <property type="match status" value="1"/>
</dbReference>
<dbReference type="Proteomes" id="UP000585638">
    <property type="component" value="Unassembled WGS sequence"/>
</dbReference>
<sequence length="278" mass="29125">MILVIGATGNTGRPLVRLLHGNGVPVRALTRDPAAAGLPDGVEVARGDLDDPASLTSALAGVTDVFLVARVSALVRHTRAVLAAAGPGTRRIVFLSSLSVTADLGDAIGRWNSEAEALIRESGMAWTFLRAGAFMSNALEWADGIRTEGVATTLFGNAPSVPVHPEDIAEVAAVVLAGREHDGVALPVTGSERISPAEQVAVLGEVLGRDLAVREMPPEAVRRAFAWFGSEEEVARTIAVLSSPDVPWASPAPTVADLTGHAPRTFREWAREHASVFT</sequence>
<dbReference type="Gene3D" id="3.40.50.720">
    <property type="entry name" value="NAD(P)-binding Rossmann-like Domain"/>
    <property type="match status" value="1"/>
</dbReference>
<dbReference type="EMBL" id="JACHIR010000002">
    <property type="protein sequence ID" value="MBB5896785.1"/>
    <property type="molecule type" value="Genomic_DNA"/>
</dbReference>